<name>L5JSK7_PTEAL</name>
<dbReference type="AlphaFoldDB" id="L5JSK7"/>
<keyword evidence="4" id="KW-0796">Tight junction</keyword>
<evidence type="ECO:0000313" key="8">
    <source>
        <dbReference type="EMBL" id="ELK01198.1"/>
    </source>
</evidence>
<dbReference type="InterPro" id="IPR019359">
    <property type="entry name" value="CCDC85"/>
</dbReference>
<evidence type="ECO:0000256" key="5">
    <source>
        <dbReference type="ARBA" id="ARBA00022473"/>
    </source>
</evidence>
<dbReference type="eggNOG" id="KOG3819">
    <property type="taxonomic scope" value="Eukaryota"/>
</dbReference>
<sequence>MRKAGIFEGAEPFQNGVLERTHFGPEASRRLRASARDAPHLASAGGVGRAALPLETKLTCPPHSCVIADPSSTHIRQLESKGKLLESDKLAAQAGPGEFRTLRKGLSPYHSESQLASLPLSYQDSLQNGPVCPVPELSSPPSTGYSPAGQKPEAVVHAMKVLEVHENLERQLPDSREGDLSEEEKAIVREMCNVVWRKLGDAASSKPSIRQHLSGNQFKGPL</sequence>
<proteinExistence type="inferred from homology"/>
<accession>L5JSK7</accession>
<dbReference type="GO" id="GO:0005912">
    <property type="term" value="C:adherens junction"/>
    <property type="evidence" value="ECO:0007669"/>
    <property type="project" value="UniProtKB-SubCell"/>
</dbReference>
<reference evidence="9" key="1">
    <citation type="journal article" date="2013" name="Science">
        <title>Comparative analysis of bat genomes provides insight into the evolution of flight and immunity.</title>
        <authorList>
            <person name="Zhang G."/>
            <person name="Cowled C."/>
            <person name="Shi Z."/>
            <person name="Huang Z."/>
            <person name="Bishop-Lilly K.A."/>
            <person name="Fang X."/>
            <person name="Wynne J.W."/>
            <person name="Xiong Z."/>
            <person name="Baker M.L."/>
            <person name="Zhao W."/>
            <person name="Tachedjian M."/>
            <person name="Zhu Y."/>
            <person name="Zhou P."/>
            <person name="Jiang X."/>
            <person name="Ng J."/>
            <person name="Yang L."/>
            <person name="Wu L."/>
            <person name="Xiao J."/>
            <person name="Feng Y."/>
            <person name="Chen Y."/>
            <person name="Sun X."/>
            <person name="Zhang Y."/>
            <person name="Marsh G.A."/>
            <person name="Crameri G."/>
            <person name="Broder C.C."/>
            <person name="Frey K.G."/>
            <person name="Wang L.F."/>
            <person name="Wang J."/>
        </authorList>
    </citation>
    <scope>NUCLEOTIDE SEQUENCE [LARGE SCALE GENOMIC DNA]</scope>
</reference>
<comment type="similarity">
    <text evidence="3">Belongs to the CCDC85 family.</text>
</comment>
<keyword evidence="6" id="KW-0965">Cell junction</keyword>
<keyword evidence="7" id="KW-0175">Coiled coil</keyword>
<evidence type="ECO:0000256" key="4">
    <source>
        <dbReference type="ARBA" id="ARBA00022427"/>
    </source>
</evidence>
<dbReference type="EMBL" id="KB031153">
    <property type="protein sequence ID" value="ELK01198.1"/>
    <property type="molecule type" value="Genomic_DNA"/>
</dbReference>
<dbReference type="PANTHER" id="PTHR13546:SF14">
    <property type="entry name" value="COILED-COIL DOMAIN-CONTAINING PROTEIN 85C"/>
    <property type="match status" value="1"/>
</dbReference>
<evidence type="ECO:0000256" key="1">
    <source>
        <dbReference type="ARBA" id="ARBA00004435"/>
    </source>
</evidence>
<dbReference type="InParanoid" id="L5JSK7"/>
<evidence type="ECO:0000313" key="9">
    <source>
        <dbReference type="Proteomes" id="UP000010552"/>
    </source>
</evidence>
<keyword evidence="5" id="KW-0217">Developmental protein</keyword>
<evidence type="ECO:0000256" key="3">
    <source>
        <dbReference type="ARBA" id="ARBA00009052"/>
    </source>
</evidence>
<evidence type="ECO:0000256" key="2">
    <source>
        <dbReference type="ARBA" id="ARBA00004536"/>
    </source>
</evidence>
<organism evidence="8 9">
    <name type="scientific">Pteropus alecto</name>
    <name type="common">Black flying fox</name>
    <dbReference type="NCBI Taxonomy" id="9402"/>
    <lineage>
        <taxon>Eukaryota</taxon>
        <taxon>Metazoa</taxon>
        <taxon>Chordata</taxon>
        <taxon>Craniata</taxon>
        <taxon>Vertebrata</taxon>
        <taxon>Euteleostomi</taxon>
        <taxon>Mammalia</taxon>
        <taxon>Eutheria</taxon>
        <taxon>Laurasiatheria</taxon>
        <taxon>Chiroptera</taxon>
        <taxon>Yinpterochiroptera</taxon>
        <taxon>Pteropodoidea</taxon>
        <taxon>Pteropodidae</taxon>
        <taxon>Pteropodinae</taxon>
        <taxon>Pteropus</taxon>
    </lineage>
</organism>
<evidence type="ECO:0000256" key="7">
    <source>
        <dbReference type="ARBA" id="ARBA00023054"/>
    </source>
</evidence>
<keyword evidence="9" id="KW-1185">Reference proteome</keyword>
<evidence type="ECO:0000256" key="6">
    <source>
        <dbReference type="ARBA" id="ARBA00022949"/>
    </source>
</evidence>
<comment type="subcellular location">
    <subcellularLocation>
        <location evidence="2">Cell junction</location>
        <location evidence="2">Adherens junction</location>
    </subcellularLocation>
    <subcellularLocation>
        <location evidence="1">Cell junction</location>
        <location evidence="1">Tight junction</location>
    </subcellularLocation>
</comment>
<gene>
    <name evidence="8" type="ORF">PAL_GLEAN10020859</name>
</gene>
<protein>
    <submittedName>
        <fullName evidence="8">Coiled-coil domain-containing protein 85C</fullName>
    </submittedName>
</protein>
<dbReference type="GO" id="GO:0005923">
    <property type="term" value="C:bicellular tight junction"/>
    <property type="evidence" value="ECO:0007669"/>
    <property type="project" value="UniProtKB-SubCell"/>
</dbReference>
<dbReference type="STRING" id="9402.L5JSK7"/>
<dbReference type="PANTHER" id="PTHR13546">
    <property type="entry name" value="RE60986P"/>
    <property type="match status" value="1"/>
</dbReference>
<dbReference type="Proteomes" id="UP000010552">
    <property type="component" value="Unassembled WGS sequence"/>
</dbReference>